<evidence type="ECO:0000256" key="4">
    <source>
        <dbReference type="ARBA" id="ARBA00022598"/>
    </source>
</evidence>
<keyword evidence="4" id="KW-0436">Ligase</keyword>
<dbReference type="GO" id="GO:0005524">
    <property type="term" value="F:ATP binding"/>
    <property type="evidence" value="ECO:0007669"/>
    <property type="project" value="UniProtKB-KW"/>
</dbReference>
<keyword evidence="6" id="KW-0547">Nucleotide-binding</keyword>
<evidence type="ECO:0000259" key="14">
    <source>
        <dbReference type="Pfam" id="PF01406"/>
    </source>
</evidence>
<comment type="cofactor">
    <cofactor evidence="1">
        <name>Zn(2+)</name>
        <dbReference type="ChEBI" id="CHEBI:29105"/>
    </cofactor>
</comment>
<evidence type="ECO:0000256" key="13">
    <source>
        <dbReference type="SAM" id="MobiDB-lite"/>
    </source>
</evidence>
<feature type="compositionally biased region" description="Low complexity" evidence="13">
    <location>
        <begin position="470"/>
        <end position="484"/>
    </location>
</feature>
<keyword evidence="8" id="KW-0067">ATP-binding</keyword>
<evidence type="ECO:0000313" key="17">
    <source>
        <dbReference type="Proteomes" id="UP000324897"/>
    </source>
</evidence>
<keyword evidence="17" id="KW-1185">Reference proteome</keyword>
<dbReference type="Gramene" id="TVU48414">
    <property type="protein sequence ID" value="TVU48414"/>
    <property type="gene ID" value="EJB05_08050"/>
</dbReference>
<evidence type="ECO:0000256" key="7">
    <source>
        <dbReference type="ARBA" id="ARBA00022833"/>
    </source>
</evidence>
<feature type="region of interest" description="Disordered" evidence="13">
    <location>
        <begin position="459"/>
        <end position="487"/>
    </location>
</feature>
<evidence type="ECO:0000256" key="2">
    <source>
        <dbReference type="ARBA" id="ARBA00005594"/>
    </source>
</evidence>
<dbReference type="CDD" id="cd00672">
    <property type="entry name" value="CysRS_core"/>
    <property type="match status" value="1"/>
</dbReference>
<dbReference type="Gene3D" id="1.20.120.1910">
    <property type="entry name" value="Cysteine-tRNA ligase, C-terminal anti-codon recognition domain"/>
    <property type="match status" value="1"/>
</dbReference>
<dbReference type="EC" id="6.1.1.16" evidence="3"/>
<dbReference type="Pfam" id="PF01406">
    <property type="entry name" value="tRNA-synt_1e"/>
    <property type="match status" value="1"/>
</dbReference>
<reference evidence="16 17" key="1">
    <citation type="journal article" date="2019" name="Sci. Rep.">
        <title>A high-quality genome of Eragrostis curvula grass provides insights into Poaceae evolution and supports new strategies to enhance forage quality.</title>
        <authorList>
            <person name="Carballo J."/>
            <person name="Santos B.A.C.M."/>
            <person name="Zappacosta D."/>
            <person name="Garbus I."/>
            <person name="Selva J.P."/>
            <person name="Gallo C.A."/>
            <person name="Diaz A."/>
            <person name="Albertini E."/>
            <person name="Caccamo M."/>
            <person name="Echenique V."/>
        </authorList>
    </citation>
    <scope>NUCLEOTIDE SEQUENCE [LARGE SCALE GENOMIC DNA]</scope>
    <source>
        <strain evidence="17">cv. Victoria</strain>
        <tissue evidence="16">Leaf</tissue>
    </source>
</reference>
<evidence type="ECO:0000256" key="11">
    <source>
        <dbReference type="ARBA" id="ARBA00031499"/>
    </source>
</evidence>
<dbReference type="InterPro" id="IPR032678">
    <property type="entry name" value="tRNA-synt_1_cat_dom"/>
</dbReference>
<evidence type="ECO:0000256" key="12">
    <source>
        <dbReference type="SAM" id="Coils"/>
    </source>
</evidence>
<feature type="coiled-coil region" evidence="12">
    <location>
        <begin position="522"/>
        <end position="549"/>
    </location>
</feature>
<feature type="compositionally biased region" description="Pro residues" evidence="13">
    <location>
        <begin position="18"/>
        <end position="28"/>
    </location>
</feature>
<dbReference type="InterPro" id="IPR014729">
    <property type="entry name" value="Rossmann-like_a/b/a_fold"/>
</dbReference>
<evidence type="ECO:0000256" key="6">
    <source>
        <dbReference type="ARBA" id="ARBA00022741"/>
    </source>
</evidence>
<evidence type="ECO:0000256" key="5">
    <source>
        <dbReference type="ARBA" id="ARBA00022723"/>
    </source>
</evidence>
<evidence type="ECO:0000256" key="3">
    <source>
        <dbReference type="ARBA" id="ARBA00012832"/>
    </source>
</evidence>
<dbReference type="FunFam" id="3.40.50.620:FF:000009">
    <property type="entry name" value="Cysteine--tRNA ligase"/>
    <property type="match status" value="1"/>
</dbReference>
<dbReference type="Proteomes" id="UP000324897">
    <property type="component" value="Chromosome 5"/>
</dbReference>
<dbReference type="Gene3D" id="3.40.50.620">
    <property type="entry name" value="HUPs"/>
    <property type="match status" value="1"/>
</dbReference>
<dbReference type="GO" id="GO:0004817">
    <property type="term" value="F:cysteine-tRNA ligase activity"/>
    <property type="evidence" value="ECO:0007669"/>
    <property type="project" value="UniProtKB-EC"/>
</dbReference>
<comment type="similarity">
    <text evidence="2">Belongs to the class-I aminoacyl-tRNA synthetase family.</text>
</comment>
<evidence type="ECO:0000256" key="8">
    <source>
        <dbReference type="ARBA" id="ARBA00022840"/>
    </source>
</evidence>
<dbReference type="PANTHER" id="PTHR10890">
    <property type="entry name" value="CYSTEINYL-TRNA SYNTHETASE"/>
    <property type="match status" value="1"/>
</dbReference>
<keyword evidence="7" id="KW-0862">Zinc</keyword>
<gene>
    <name evidence="16" type="ORF">EJB05_08050</name>
</gene>
<comment type="caution">
    <text evidence="16">The sequence shown here is derived from an EMBL/GenBank/DDBJ whole genome shotgun (WGS) entry which is preliminary data.</text>
</comment>
<dbReference type="InterPro" id="IPR009080">
    <property type="entry name" value="tRNAsynth_Ia_anticodon-bd"/>
</dbReference>
<feature type="region of interest" description="Disordered" evidence="13">
    <location>
        <begin position="1"/>
        <end position="31"/>
    </location>
</feature>
<dbReference type="InterPro" id="IPR024909">
    <property type="entry name" value="Cys-tRNA/MSH_ligase"/>
</dbReference>
<dbReference type="PANTHER" id="PTHR10890:SF26">
    <property type="entry name" value="CYSTEINE--TRNA LIGASE 1, CYTOPLASMIC-RELATED"/>
    <property type="match status" value="1"/>
</dbReference>
<keyword evidence="5" id="KW-0479">Metal-binding</keyword>
<dbReference type="PRINTS" id="PR00983">
    <property type="entry name" value="TRNASYNTHCYS"/>
</dbReference>
<feature type="domain" description="tRNA synthetases class I catalytic" evidence="14">
    <location>
        <begin position="81"/>
        <end position="377"/>
    </location>
</feature>
<feature type="domain" description="Cysteinyl-tRNA ligase anticodon binding" evidence="15">
    <location>
        <begin position="534"/>
        <end position="579"/>
    </location>
</feature>
<dbReference type="GO" id="GO:0046872">
    <property type="term" value="F:metal ion binding"/>
    <property type="evidence" value="ECO:0007669"/>
    <property type="project" value="UniProtKB-KW"/>
</dbReference>
<sequence>MNTAPADTVRPRTSRLPRTPPQNLPLPSPLSQSIHPCPAAAASWISERLQPSPLHPRTMAERKTPPQLELFNSMTKKKEPFQPRVEGKVGMYVCGVTPYDFSHIGHARAYVAFDVLYRYLKFLGYEVEYVRNFTDIDDKIIRRANENGETVTSLSSRFINEFLHDMADLQCLPPTCEPRVTEHIEHIIELITKIMENGKAYAIEGDVYFSVDTYPEYLCLSGRKLDHNLAGVRVAVDTRKRNPADFALWKSAKEGEPFWESPWGRGRPGWHIECSAMSAQYLGHVFDIHGGGKDLIFPHHENELAQSRAAYPESEVKCWMHNGFVNKDDQKMSKSDNNFFTIRDIIALYHPMALRFFLMRTHYRSDVNHSDNAIEIASDRVYYIYQTLYDCEEVLSNHREEVVSVPVPTEEQKLIDTHHSDFLDYMSDDLKTTDVLDGFMDLLKAINSNLNDLKKLQQKLEQQKKKQQQQKKQQQKQQQQPQKQPGDHIQALLALATEMKDKLSILGLMPPTSLGEVLNQLKEKALKRAGHTEEQLQELIEERTAARKNKQFDVSDGIRKKLAALGIALMDEPTGTVWRPCEPERES</sequence>
<dbReference type="InterPro" id="IPR015803">
    <property type="entry name" value="Cys-tRNA-ligase"/>
</dbReference>
<dbReference type="InterPro" id="IPR056411">
    <property type="entry name" value="CysS_C"/>
</dbReference>
<evidence type="ECO:0000259" key="15">
    <source>
        <dbReference type="Pfam" id="PF23493"/>
    </source>
</evidence>
<dbReference type="EMBL" id="RWGY01000004">
    <property type="protein sequence ID" value="TVU48414.1"/>
    <property type="molecule type" value="Genomic_DNA"/>
</dbReference>
<dbReference type="OrthoDB" id="438179at2759"/>
<dbReference type="Pfam" id="PF23493">
    <property type="entry name" value="CysS_C"/>
    <property type="match status" value="1"/>
</dbReference>
<keyword evidence="9" id="KW-0648">Protein biosynthesis</keyword>
<dbReference type="NCBIfam" id="TIGR00435">
    <property type="entry name" value="cysS"/>
    <property type="match status" value="1"/>
</dbReference>
<proteinExistence type="inferred from homology"/>
<keyword evidence="10" id="KW-0030">Aminoacyl-tRNA synthetase</keyword>
<dbReference type="GO" id="GO:0005737">
    <property type="term" value="C:cytoplasm"/>
    <property type="evidence" value="ECO:0007669"/>
    <property type="project" value="TreeGrafter"/>
</dbReference>
<name>A0A5J9WMC5_9POAL</name>
<dbReference type="SUPFAM" id="SSF47323">
    <property type="entry name" value="Anticodon-binding domain of a subclass of class I aminoacyl-tRNA synthetases"/>
    <property type="match status" value="1"/>
</dbReference>
<evidence type="ECO:0000256" key="10">
    <source>
        <dbReference type="ARBA" id="ARBA00023146"/>
    </source>
</evidence>
<dbReference type="GO" id="GO:0006423">
    <property type="term" value="P:cysteinyl-tRNA aminoacylation"/>
    <property type="evidence" value="ECO:0007669"/>
    <property type="project" value="InterPro"/>
</dbReference>
<feature type="non-terminal residue" evidence="16">
    <location>
        <position position="1"/>
    </location>
</feature>
<dbReference type="HAMAP" id="MF_00041">
    <property type="entry name" value="Cys_tRNA_synth"/>
    <property type="match status" value="1"/>
</dbReference>
<keyword evidence="12" id="KW-0175">Coiled coil</keyword>
<evidence type="ECO:0000256" key="1">
    <source>
        <dbReference type="ARBA" id="ARBA00001947"/>
    </source>
</evidence>
<dbReference type="SUPFAM" id="SSF52374">
    <property type="entry name" value="Nucleotidylyl transferase"/>
    <property type="match status" value="1"/>
</dbReference>
<dbReference type="AlphaFoldDB" id="A0A5J9WMC5"/>
<protein>
    <recommendedName>
        <fullName evidence="3">cysteine--tRNA ligase</fullName>
        <ecNumber evidence="3">6.1.1.16</ecNumber>
    </recommendedName>
    <alternativeName>
        <fullName evidence="11">Cysteinyl-tRNA synthetase</fullName>
    </alternativeName>
</protein>
<evidence type="ECO:0000313" key="16">
    <source>
        <dbReference type="EMBL" id="TVU48414.1"/>
    </source>
</evidence>
<evidence type="ECO:0000256" key="9">
    <source>
        <dbReference type="ARBA" id="ARBA00022917"/>
    </source>
</evidence>
<accession>A0A5J9WMC5</accession>
<organism evidence="16 17">
    <name type="scientific">Eragrostis curvula</name>
    <name type="common">weeping love grass</name>
    <dbReference type="NCBI Taxonomy" id="38414"/>
    <lineage>
        <taxon>Eukaryota</taxon>
        <taxon>Viridiplantae</taxon>
        <taxon>Streptophyta</taxon>
        <taxon>Embryophyta</taxon>
        <taxon>Tracheophyta</taxon>
        <taxon>Spermatophyta</taxon>
        <taxon>Magnoliopsida</taxon>
        <taxon>Liliopsida</taxon>
        <taxon>Poales</taxon>
        <taxon>Poaceae</taxon>
        <taxon>PACMAD clade</taxon>
        <taxon>Chloridoideae</taxon>
        <taxon>Eragrostideae</taxon>
        <taxon>Eragrostidinae</taxon>
        <taxon>Eragrostis</taxon>
    </lineage>
</organism>